<comment type="subcellular location">
    <subcellularLocation>
        <location evidence="2">Cell membrane</location>
        <topology evidence="2">Multi-pass membrane protein</topology>
    </subcellularLocation>
</comment>
<dbReference type="Gene3D" id="3.30.565.10">
    <property type="entry name" value="Histidine kinase-like ATPase, C-terminal domain"/>
    <property type="match status" value="1"/>
</dbReference>
<dbReference type="CDD" id="cd06225">
    <property type="entry name" value="HAMP"/>
    <property type="match status" value="1"/>
</dbReference>
<dbReference type="InterPro" id="IPR050980">
    <property type="entry name" value="2C_sensor_his_kinase"/>
</dbReference>
<dbReference type="PANTHER" id="PTHR44936:SF10">
    <property type="entry name" value="SENSOR PROTEIN RSTB"/>
    <property type="match status" value="1"/>
</dbReference>
<evidence type="ECO:0000256" key="6">
    <source>
        <dbReference type="ARBA" id="ARBA00022679"/>
    </source>
</evidence>
<evidence type="ECO:0000256" key="5">
    <source>
        <dbReference type="ARBA" id="ARBA00022553"/>
    </source>
</evidence>
<dbReference type="GO" id="GO:0000155">
    <property type="term" value="F:phosphorelay sensor kinase activity"/>
    <property type="evidence" value="ECO:0007669"/>
    <property type="project" value="InterPro"/>
</dbReference>
<dbReference type="PRINTS" id="PR00344">
    <property type="entry name" value="BCTRLSENSOR"/>
</dbReference>
<dbReference type="SUPFAM" id="SSF55874">
    <property type="entry name" value="ATPase domain of HSP90 chaperone/DNA topoisomerase II/histidine kinase"/>
    <property type="match status" value="1"/>
</dbReference>
<keyword evidence="5" id="KW-0597">Phosphoprotein</keyword>
<sequence length="521" mass="58055">MSLKFFLKIYVRLALIGVTVVLVCWALFAGINSAREKIWHEQAAAPLMRWLASDPEPLARYHWMRSLFGLSVRSPSQLDLSPVMLERLDYGQVVGETAVAGYRYHALANDGHVVSLHLDQPYRDIARASALIVRWHLDNTSGHARLAIASDIGRALNLQLVAIQNPGQLPDQAILDSLGDQPLVIFGDRRQARVLLRLADGELWMLTPPEAFDPWGWPILLMLVIVLGGVLALGLYMGLQQIDTHMRRVESVAIRIRRGEMGARVDSDDGSPVSRLAASFNSMAEHIQRLVEVQREMIHAVSHELRTPVARIRFGVQMVESASSPEALEKQLRGIDGDIQELDELIDEILTYARLEQGGPVFSLQESSVPDIVAQVVSEQGLIREGVRIETRIDDCPEAPAMADMEPRYIHRALQNLVGNAARHASGRVIVRCHLDEENCRIDVEDDGPGIPEKDWERVFTAFARLDDSRTRQSGGYGLGLSIVRRILYWHGGQAFVSRSNELGGARFSLVWPRHSLGGAD</sequence>
<dbReference type="Pfam" id="PF02518">
    <property type="entry name" value="HATPase_c"/>
    <property type="match status" value="1"/>
</dbReference>
<keyword evidence="4" id="KW-1003">Cell membrane</keyword>
<dbReference type="SUPFAM" id="SSF47384">
    <property type="entry name" value="Homodimeric domain of signal transducing histidine kinase"/>
    <property type="match status" value="1"/>
</dbReference>
<dbReference type="EC" id="2.7.13.3" evidence="3"/>
<comment type="caution">
    <text evidence="13">The sequence shown here is derived from an EMBL/GenBank/DDBJ whole genome shotgun (WGS) entry which is preliminary data.</text>
</comment>
<feature type="transmembrane region" description="Helical" evidence="10">
    <location>
        <begin position="215"/>
        <end position="239"/>
    </location>
</feature>
<dbReference type="EMBL" id="JACHFE010000004">
    <property type="protein sequence ID" value="MBB5321532.1"/>
    <property type="molecule type" value="Genomic_DNA"/>
</dbReference>
<keyword evidence="14" id="KW-1185">Reference proteome</keyword>
<dbReference type="InterPro" id="IPR036097">
    <property type="entry name" value="HisK_dim/P_sf"/>
</dbReference>
<name>A0A840U975_9GAMM</name>
<evidence type="ECO:0000259" key="11">
    <source>
        <dbReference type="PROSITE" id="PS50109"/>
    </source>
</evidence>
<evidence type="ECO:0000256" key="4">
    <source>
        <dbReference type="ARBA" id="ARBA00022475"/>
    </source>
</evidence>
<keyword evidence="10" id="KW-0472">Membrane</keyword>
<keyword evidence="10" id="KW-0812">Transmembrane</keyword>
<accession>A0A840U975</accession>
<evidence type="ECO:0000256" key="3">
    <source>
        <dbReference type="ARBA" id="ARBA00012438"/>
    </source>
</evidence>
<evidence type="ECO:0000256" key="7">
    <source>
        <dbReference type="ARBA" id="ARBA00022741"/>
    </source>
</evidence>
<feature type="transmembrane region" description="Helical" evidence="10">
    <location>
        <begin position="9"/>
        <end position="28"/>
    </location>
</feature>
<dbReference type="PROSITE" id="PS50885">
    <property type="entry name" value="HAMP"/>
    <property type="match status" value="1"/>
</dbReference>
<evidence type="ECO:0000256" key="10">
    <source>
        <dbReference type="SAM" id="Phobius"/>
    </source>
</evidence>
<evidence type="ECO:0000313" key="13">
    <source>
        <dbReference type="EMBL" id="MBB5321532.1"/>
    </source>
</evidence>
<organism evidence="13 14">
    <name type="scientific">Marinobacter oulmenensis</name>
    <dbReference type="NCBI Taxonomy" id="643747"/>
    <lineage>
        <taxon>Bacteria</taxon>
        <taxon>Pseudomonadati</taxon>
        <taxon>Pseudomonadota</taxon>
        <taxon>Gammaproteobacteria</taxon>
        <taxon>Pseudomonadales</taxon>
        <taxon>Marinobacteraceae</taxon>
        <taxon>Marinobacter</taxon>
    </lineage>
</organism>
<evidence type="ECO:0000256" key="2">
    <source>
        <dbReference type="ARBA" id="ARBA00004651"/>
    </source>
</evidence>
<evidence type="ECO:0000259" key="12">
    <source>
        <dbReference type="PROSITE" id="PS50885"/>
    </source>
</evidence>
<evidence type="ECO:0000256" key="9">
    <source>
        <dbReference type="ARBA" id="ARBA00022840"/>
    </source>
</evidence>
<protein>
    <recommendedName>
        <fullName evidence="3">histidine kinase</fullName>
        <ecNumber evidence="3">2.7.13.3</ecNumber>
    </recommendedName>
</protein>
<dbReference type="GO" id="GO:0005524">
    <property type="term" value="F:ATP binding"/>
    <property type="evidence" value="ECO:0007669"/>
    <property type="project" value="UniProtKB-KW"/>
</dbReference>
<keyword evidence="8 13" id="KW-0418">Kinase</keyword>
<keyword evidence="7" id="KW-0547">Nucleotide-binding</keyword>
<evidence type="ECO:0000256" key="1">
    <source>
        <dbReference type="ARBA" id="ARBA00000085"/>
    </source>
</evidence>
<feature type="domain" description="HAMP" evidence="12">
    <location>
        <begin position="240"/>
        <end position="292"/>
    </location>
</feature>
<gene>
    <name evidence="13" type="ORF">HNR38_002021</name>
</gene>
<dbReference type="PROSITE" id="PS50109">
    <property type="entry name" value="HIS_KIN"/>
    <property type="match status" value="1"/>
</dbReference>
<dbReference type="SMART" id="SM00387">
    <property type="entry name" value="HATPase_c"/>
    <property type="match status" value="1"/>
</dbReference>
<feature type="domain" description="Histidine kinase" evidence="11">
    <location>
        <begin position="300"/>
        <end position="516"/>
    </location>
</feature>
<dbReference type="PANTHER" id="PTHR44936">
    <property type="entry name" value="SENSOR PROTEIN CREC"/>
    <property type="match status" value="1"/>
</dbReference>
<keyword evidence="10" id="KW-1133">Transmembrane helix</keyword>
<keyword evidence="9" id="KW-0067">ATP-binding</keyword>
<comment type="catalytic activity">
    <reaction evidence="1">
        <text>ATP + protein L-histidine = ADP + protein N-phospho-L-histidine.</text>
        <dbReference type="EC" id="2.7.13.3"/>
    </reaction>
</comment>
<dbReference type="SMART" id="SM00388">
    <property type="entry name" value="HisKA"/>
    <property type="match status" value="1"/>
</dbReference>
<proteinExistence type="predicted"/>
<reference evidence="13 14" key="1">
    <citation type="submission" date="2020-08" db="EMBL/GenBank/DDBJ databases">
        <title>Genomic Encyclopedia of Type Strains, Phase IV (KMG-IV): sequencing the most valuable type-strain genomes for metagenomic binning, comparative biology and taxonomic classification.</title>
        <authorList>
            <person name="Goeker M."/>
        </authorList>
    </citation>
    <scope>NUCLEOTIDE SEQUENCE [LARGE SCALE GENOMIC DNA]</scope>
    <source>
        <strain evidence="13 14">DSM 22359</strain>
    </source>
</reference>
<dbReference type="RefSeq" id="WP_183703236.1">
    <property type="nucleotide sequence ID" value="NZ_JACHFE010000004.1"/>
</dbReference>
<dbReference type="Gene3D" id="1.10.287.130">
    <property type="match status" value="1"/>
</dbReference>
<dbReference type="InterPro" id="IPR036890">
    <property type="entry name" value="HATPase_C_sf"/>
</dbReference>
<dbReference type="Proteomes" id="UP000591735">
    <property type="component" value="Unassembled WGS sequence"/>
</dbReference>
<dbReference type="InterPro" id="IPR004358">
    <property type="entry name" value="Sig_transdc_His_kin-like_C"/>
</dbReference>
<dbReference type="InterPro" id="IPR003661">
    <property type="entry name" value="HisK_dim/P_dom"/>
</dbReference>
<evidence type="ECO:0000313" key="14">
    <source>
        <dbReference type="Proteomes" id="UP000591735"/>
    </source>
</evidence>
<dbReference type="SMART" id="SM00304">
    <property type="entry name" value="HAMP"/>
    <property type="match status" value="1"/>
</dbReference>
<evidence type="ECO:0000256" key="8">
    <source>
        <dbReference type="ARBA" id="ARBA00022777"/>
    </source>
</evidence>
<dbReference type="InterPro" id="IPR003660">
    <property type="entry name" value="HAMP_dom"/>
</dbReference>
<dbReference type="CDD" id="cd00082">
    <property type="entry name" value="HisKA"/>
    <property type="match status" value="1"/>
</dbReference>
<dbReference type="InterPro" id="IPR005467">
    <property type="entry name" value="His_kinase_dom"/>
</dbReference>
<dbReference type="AlphaFoldDB" id="A0A840U975"/>
<dbReference type="Pfam" id="PF00512">
    <property type="entry name" value="HisKA"/>
    <property type="match status" value="1"/>
</dbReference>
<dbReference type="InterPro" id="IPR003594">
    <property type="entry name" value="HATPase_dom"/>
</dbReference>
<keyword evidence="6 13" id="KW-0808">Transferase</keyword>
<dbReference type="GO" id="GO:0005886">
    <property type="term" value="C:plasma membrane"/>
    <property type="evidence" value="ECO:0007669"/>
    <property type="project" value="UniProtKB-SubCell"/>
</dbReference>